<comment type="cofactor">
    <cofactor evidence="1">
        <name>Ca(2+)</name>
        <dbReference type="ChEBI" id="CHEBI:29108"/>
    </cofactor>
</comment>
<keyword evidence="3" id="KW-0479">Metal-binding</keyword>
<keyword evidence="5" id="KW-0378">Hydrolase</keyword>
<dbReference type="GO" id="GO:0004065">
    <property type="term" value="F:arylsulfatase activity"/>
    <property type="evidence" value="ECO:0007669"/>
    <property type="project" value="TreeGrafter"/>
</dbReference>
<dbReference type="InterPro" id="IPR050738">
    <property type="entry name" value="Sulfatase"/>
</dbReference>
<dbReference type="GO" id="GO:0046872">
    <property type="term" value="F:metal ion binding"/>
    <property type="evidence" value="ECO:0007669"/>
    <property type="project" value="UniProtKB-KW"/>
</dbReference>
<evidence type="ECO:0000256" key="5">
    <source>
        <dbReference type="ARBA" id="ARBA00022801"/>
    </source>
</evidence>
<dbReference type="Gene3D" id="3.30.1120.10">
    <property type="match status" value="1"/>
</dbReference>
<dbReference type="PROSITE" id="PS51257">
    <property type="entry name" value="PROKAR_LIPOPROTEIN"/>
    <property type="match status" value="1"/>
</dbReference>
<comment type="similarity">
    <text evidence="2">Belongs to the sulfatase family.</text>
</comment>
<dbReference type="PANTHER" id="PTHR42693">
    <property type="entry name" value="ARYLSULFATASE FAMILY MEMBER"/>
    <property type="match status" value="1"/>
</dbReference>
<dbReference type="CDD" id="cd16144">
    <property type="entry name" value="ARS_like"/>
    <property type="match status" value="1"/>
</dbReference>
<reference evidence="8" key="1">
    <citation type="journal article" date="2014" name="Int. J. Syst. Evol. Microbiol.">
        <title>Complete genome sequence of Corynebacterium casei LMG S-19264T (=DSM 44701T), isolated from a smear-ripened cheese.</title>
        <authorList>
            <consortium name="US DOE Joint Genome Institute (JGI-PGF)"/>
            <person name="Walter F."/>
            <person name="Albersmeier A."/>
            <person name="Kalinowski J."/>
            <person name="Ruckert C."/>
        </authorList>
    </citation>
    <scope>NUCLEOTIDE SEQUENCE</scope>
    <source>
        <strain evidence="8">NBRC 108769</strain>
    </source>
</reference>
<gene>
    <name evidence="8" type="ORF">GCM10007940_17790</name>
</gene>
<dbReference type="SUPFAM" id="SSF53649">
    <property type="entry name" value="Alkaline phosphatase-like"/>
    <property type="match status" value="1"/>
</dbReference>
<accession>A0AA37SP76</accession>
<dbReference type="Proteomes" id="UP001156666">
    <property type="component" value="Unassembled WGS sequence"/>
</dbReference>
<reference evidence="8" key="2">
    <citation type="submission" date="2023-01" db="EMBL/GenBank/DDBJ databases">
        <title>Draft genome sequence of Portibacter lacus strain NBRC 108769.</title>
        <authorList>
            <person name="Sun Q."/>
            <person name="Mori K."/>
        </authorList>
    </citation>
    <scope>NUCLEOTIDE SEQUENCE</scope>
    <source>
        <strain evidence="8">NBRC 108769</strain>
    </source>
</reference>
<organism evidence="8 9">
    <name type="scientific">Portibacter lacus</name>
    <dbReference type="NCBI Taxonomy" id="1099794"/>
    <lineage>
        <taxon>Bacteria</taxon>
        <taxon>Pseudomonadati</taxon>
        <taxon>Bacteroidota</taxon>
        <taxon>Saprospiria</taxon>
        <taxon>Saprospirales</taxon>
        <taxon>Haliscomenobacteraceae</taxon>
        <taxon>Portibacter</taxon>
    </lineage>
</organism>
<dbReference type="InterPro" id="IPR000917">
    <property type="entry name" value="Sulfatase_N"/>
</dbReference>
<evidence type="ECO:0000259" key="7">
    <source>
        <dbReference type="Pfam" id="PF00884"/>
    </source>
</evidence>
<name>A0AA37SP76_9BACT</name>
<dbReference type="RefSeq" id="WP_235293962.1">
    <property type="nucleotide sequence ID" value="NZ_BSOH01000010.1"/>
</dbReference>
<keyword evidence="4" id="KW-0732">Signal</keyword>
<keyword evidence="9" id="KW-1185">Reference proteome</keyword>
<evidence type="ECO:0000256" key="3">
    <source>
        <dbReference type="ARBA" id="ARBA00022723"/>
    </source>
</evidence>
<evidence type="ECO:0000256" key="1">
    <source>
        <dbReference type="ARBA" id="ARBA00001913"/>
    </source>
</evidence>
<dbReference type="Gene3D" id="3.40.720.10">
    <property type="entry name" value="Alkaline Phosphatase, subunit A"/>
    <property type="match status" value="1"/>
</dbReference>
<dbReference type="EMBL" id="BSOH01000010">
    <property type="protein sequence ID" value="GLR17164.1"/>
    <property type="molecule type" value="Genomic_DNA"/>
</dbReference>
<evidence type="ECO:0000256" key="2">
    <source>
        <dbReference type="ARBA" id="ARBA00008779"/>
    </source>
</evidence>
<evidence type="ECO:0000256" key="6">
    <source>
        <dbReference type="ARBA" id="ARBA00022837"/>
    </source>
</evidence>
<dbReference type="AlphaFoldDB" id="A0AA37SP76"/>
<feature type="domain" description="Sulfatase N-terminal" evidence="7">
    <location>
        <begin position="35"/>
        <end position="345"/>
    </location>
</feature>
<dbReference type="Pfam" id="PF00884">
    <property type="entry name" value="Sulfatase"/>
    <property type="match status" value="1"/>
</dbReference>
<comment type="caution">
    <text evidence="8">The sequence shown here is derived from an EMBL/GenBank/DDBJ whole genome shotgun (WGS) entry which is preliminary data.</text>
</comment>
<proteinExistence type="inferred from homology"/>
<evidence type="ECO:0000256" key="4">
    <source>
        <dbReference type="ARBA" id="ARBA00022729"/>
    </source>
</evidence>
<evidence type="ECO:0000313" key="8">
    <source>
        <dbReference type="EMBL" id="GLR17164.1"/>
    </source>
</evidence>
<protein>
    <submittedName>
        <fullName evidence="8">Aryl-sulfate sulfohydrolase</fullName>
    </submittedName>
</protein>
<keyword evidence="6" id="KW-0106">Calcium</keyword>
<dbReference type="PANTHER" id="PTHR42693:SF42">
    <property type="entry name" value="ARYLSULFATASE G"/>
    <property type="match status" value="1"/>
</dbReference>
<dbReference type="InterPro" id="IPR017850">
    <property type="entry name" value="Alkaline_phosphatase_core_sf"/>
</dbReference>
<sequence>MKFRKIEFVFNLLIISIFAIACSPKMLSEKPSSSPNVVLIVVDDLGWKDLAFMGSKYYDTPNLDKLAEEGMVFSNAYASAANCAPSRACMISGLQSPKHGVYTVSPSDRGNAKTRKVIPIKNTKHLKEDQFTMMDMFKSEGYVTGSFGKWHVGDDPLKQGVDVNVGGNGRGNPGGGGYFSPYIIENIENGPDGEYLTDRLTTEAVQFIEDNQANPFFLYMPFYTVHTPIMAKEDLLKKFQNKEGSNGQSNPKFAAMVYSMDQNVGRLMDKLKELELEENTLIVFTSDNGGIRAISSQTPLRAGKGSYYEGGIRVPLVAKWPNKIKAGSENETRVTNLDFFPTFQSILQSQNGPEVFDGNDISPLFFGKQIETRDLFWHFPIYLQAYNKKLDDGRDPLFRTRPGTVIISGDWKLHYYYEDKTLELYNLKEDIGERNNLALIEPEKAEELLGKMEEWKERMNAPEPTEVNPVYNADFEKKLIDEVSH</sequence>
<evidence type="ECO:0000313" key="9">
    <source>
        <dbReference type="Proteomes" id="UP001156666"/>
    </source>
</evidence>